<comment type="caution">
    <text evidence="6">The sequence shown here is derived from an EMBL/GenBank/DDBJ whole genome shotgun (WGS) entry which is preliminary data.</text>
</comment>
<keyword evidence="7" id="KW-1185">Reference proteome</keyword>
<evidence type="ECO:0000313" key="6">
    <source>
        <dbReference type="EMBL" id="MBB5020023.1"/>
    </source>
</evidence>
<evidence type="ECO:0000256" key="4">
    <source>
        <dbReference type="ARBA" id="ARBA00022490"/>
    </source>
</evidence>
<evidence type="ECO:0000256" key="3">
    <source>
        <dbReference type="ARBA" id="ARBA00019418"/>
    </source>
</evidence>
<dbReference type="PANTHER" id="PTHR39585:SF1">
    <property type="entry name" value="FAD ASSEMBLY FACTOR SDHE"/>
    <property type="match status" value="1"/>
</dbReference>
<evidence type="ECO:0000256" key="1">
    <source>
        <dbReference type="ARBA" id="ARBA00004496"/>
    </source>
</evidence>
<dbReference type="InterPro" id="IPR005631">
    <property type="entry name" value="SDH"/>
</dbReference>
<organism evidence="6 7">
    <name type="scientific">Chitinivorax tropicus</name>
    <dbReference type="NCBI Taxonomy" id="714531"/>
    <lineage>
        <taxon>Bacteria</taxon>
        <taxon>Pseudomonadati</taxon>
        <taxon>Pseudomonadota</taxon>
        <taxon>Betaproteobacteria</taxon>
        <taxon>Chitinivorax</taxon>
    </lineage>
</organism>
<dbReference type="SUPFAM" id="SSF109910">
    <property type="entry name" value="YgfY-like"/>
    <property type="match status" value="1"/>
</dbReference>
<keyword evidence="5" id="KW-0143">Chaperone</keyword>
<name>A0A840MUM1_9PROT</name>
<protein>
    <recommendedName>
        <fullName evidence="3">FAD assembly factor SdhE</fullName>
    </recommendedName>
</protein>
<gene>
    <name evidence="6" type="ORF">HNQ59_003331</name>
</gene>
<proteinExistence type="inferred from homology"/>
<dbReference type="RefSeq" id="WP_184041435.1">
    <property type="nucleotide sequence ID" value="NZ_JACHHY010000023.1"/>
</dbReference>
<accession>A0A840MUM1</accession>
<comment type="similarity">
    <text evidence="2">Belongs to the SdhE FAD assembly factor family.</text>
</comment>
<dbReference type="Gene3D" id="1.10.150.250">
    <property type="entry name" value="Flavinator of succinate dehydrogenase"/>
    <property type="match status" value="1"/>
</dbReference>
<dbReference type="EMBL" id="JACHHY010000023">
    <property type="protein sequence ID" value="MBB5020023.1"/>
    <property type="molecule type" value="Genomic_DNA"/>
</dbReference>
<dbReference type="InterPro" id="IPR036714">
    <property type="entry name" value="SDH_sf"/>
</dbReference>
<dbReference type="GO" id="GO:0005737">
    <property type="term" value="C:cytoplasm"/>
    <property type="evidence" value="ECO:0007669"/>
    <property type="project" value="UniProtKB-SubCell"/>
</dbReference>
<reference evidence="6 7" key="1">
    <citation type="submission" date="2020-08" db="EMBL/GenBank/DDBJ databases">
        <title>Genomic Encyclopedia of Type Strains, Phase IV (KMG-IV): sequencing the most valuable type-strain genomes for metagenomic binning, comparative biology and taxonomic classification.</title>
        <authorList>
            <person name="Goeker M."/>
        </authorList>
    </citation>
    <scope>NUCLEOTIDE SEQUENCE [LARGE SCALE GENOMIC DNA]</scope>
    <source>
        <strain evidence="6 7">DSM 27165</strain>
    </source>
</reference>
<comment type="subcellular location">
    <subcellularLocation>
        <location evidence="1">Cytoplasm</location>
    </subcellularLocation>
</comment>
<dbReference type="InterPro" id="IPR050531">
    <property type="entry name" value="SdhE_FAD_assembly_factor"/>
</dbReference>
<dbReference type="AlphaFoldDB" id="A0A840MUM1"/>
<evidence type="ECO:0000256" key="2">
    <source>
        <dbReference type="ARBA" id="ARBA00008571"/>
    </source>
</evidence>
<sequence length="77" mass="9118">MSDLDRIRWRSRRGLLELDLMLEKFLAQWLDKLSPEELESYKDLLFLPDNDLLDLANGIADHPDEHIQAILQKIRDC</sequence>
<evidence type="ECO:0000313" key="7">
    <source>
        <dbReference type="Proteomes" id="UP000575898"/>
    </source>
</evidence>
<keyword evidence="4" id="KW-0963">Cytoplasm</keyword>
<evidence type="ECO:0000256" key="5">
    <source>
        <dbReference type="ARBA" id="ARBA00023186"/>
    </source>
</evidence>
<dbReference type="Pfam" id="PF03937">
    <property type="entry name" value="Sdh5"/>
    <property type="match status" value="1"/>
</dbReference>
<dbReference type="Proteomes" id="UP000575898">
    <property type="component" value="Unassembled WGS sequence"/>
</dbReference>
<dbReference type="PANTHER" id="PTHR39585">
    <property type="entry name" value="FAD ASSEMBLY FACTOR SDHE"/>
    <property type="match status" value="1"/>
</dbReference>